<evidence type="ECO:0000256" key="2">
    <source>
        <dbReference type="ARBA" id="ARBA00007362"/>
    </source>
</evidence>
<feature type="transmembrane region" description="Helical" evidence="8">
    <location>
        <begin position="266"/>
        <end position="285"/>
    </location>
</feature>
<keyword evidence="5 8" id="KW-0812">Transmembrane</keyword>
<dbReference type="Pfam" id="PF00892">
    <property type="entry name" value="EamA"/>
    <property type="match status" value="1"/>
</dbReference>
<dbReference type="SUPFAM" id="SSF103481">
    <property type="entry name" value="Multidrug resistance efflux transporter EmrE"/>
    <property type="match status" value="2"/>
</dbReference>
<protein>
    <submittedName>
        <fullName evidence="10">EamA family transporter RarD</fullName>
    </submittedName>
</protein>
<evidence type="ECO:0000313" key="10">
    <source>
        <dbReference type="EMBL" id="UXY14167.1"/>
    </source>
</evidence>
<feature type="domain" description="EamA" evidence="9">
    <location>
        <begin position="3"/>
        <end position="138"/>
    </location>
</feature>
<evidence type="ECO:0000256" key="8">
    <source>
        <dbReference type="SAM" id="Phobius"/>
    </source>
</evidence>
<keyword evidence="6 8" id="KW-1133">Transmembrane helix</keyword>
<evidence type="ECO:0000256" key="5">
    <source>
        <dbReference type="ARBA" id="ARBA00022692"/>
    </source>
</evidence>
<feature type="transmembrane region" description="Helical" evidence="8">
    <location>
        <begin position="174"/>
        <end position="194"/>
    </location>
</feature>
<keyword evidence="11" id="KW-1185">Reference proteome</keyword>
<evidence type="ECO:0000259" key="9">
    <source>
        <dbReference type="Pfam" id="PF00892"/>
    </source>
</evidence>
<feature type="transmembrane region" description="Helical" evidence="8">
    <location>
        <begin position="99"/>
        <end position="117"/>
    </location>
</feature>
<organism evidence="10 11">
    <name type="scientific">Chitiniphilus purpureus</name>
    <dbReference type="NCBI Taxonomy" id="2981137"/>
    <lineage>
        <taxon>Bacteria</taxon>
        <taxon>Pseudomonadati</taxon>
        <taxon>Pseudomonadota</taxon>
        <taxon>Betaproteobacteria</taxon>
        <taxon>Neisseriales</taxon>
        <taxon>Chitinibacteraceae</taxon>
        <taxon>Chitiniphilus</taxon>
    </lineage>
</organism>
<dbReference type="EMBL" id="CP106753">
    <property type="protein sequence ID" value="UXY14167.1"/>
    <property type="molecule type" value="Genomic_DNA"/>
</dbReference>
<dbReference type="PANTHER" id="PTHR22911:SF137">
    <property type="entry name" value="SOLUTE CARRIER FAMILY 35 MEMBER G2-RELATED"/>
    <property type="match status" value="1"/>
</dbReference>
<feature type="transmembrane region" description="Helical" evidence="8">
    <location>
        <begin position="5"/>
        <end position="22"/>
    </location>
</feature>
<keyword evidence="7 8" id="KW-0472">Membrane</keyword>
<evidence type="ECO:0000256" key="7">
    <source>
        <dbReference type="ARBA" id="ARBA00023136"/>
    </source>
</evidence>
<evidence type="ECO:0000256" key="3">
    <source>
        <dbReference type="ARBA" id="ARBA00022448"/>
    </source>
</evidence>
<feature type="transmembrane region" description="Helical" evidence="8">
    <location>
        <begin position="67"/>
        <end position="87"/>
    </location>
</feature>
<keyword evidence="3" id="KW-0813">Transport</keyword>
<dbReference type="InterPro" id="IPR004626">
    <property type="entry name" value="RarD"/>
</dbReference>
<dbReference type="InterPro" id="IPR037185">
    <property type="entry name" value="EmrE-like"/>
</dbReference>
<proteinExistence type="inferred from homology"/>
<dbReference type="InterPro" id="IPR000620">
    <property type="entry name" value="EamA_dom"/>
</dbReference>
<gene>
    <name evidence="10" type="primary">rarD</name>
    <name evidence="10" type="ORF">N8I74_12650</name>
</gene>
<accession>A0ABY6DIJ6</accession>
<feature type="transmembrane region" description="Helical" evidence="8">
    <location>
        <begin position="145"/>
        <end position="162"/>
    </location>
</feature>
<feature type="transmembrane region" description="Helical" evidence="8">
    <location>
        <begin position="34"/>
        <end position="55"/>
    </location>
</feature>
<keyword evidence="4" id="KW-1003">Cell membrane</keyword>
<name>A0ABY6DIJ6_9NEIS</name>
<feature type="transmembrane region" description="Helical" evidence="8">
    <location>
        <begin position="206"/>
        <end position="227"/>
    </location>
</feature>
<sequence>MQRGILYALSAYLMWGLLPLFLKALQGIPAPEVLLHRMVWSLVFLGLILAIRRHWHWLGEALRQPQLLGRFTASAVLLAANWFTYIWAVQAGRVIDASLGYFINPLVSVLLGVLVLGERLRIGQWLAVAVAAGGVGWLTWRTGSLPWIALTLALSFGLYGLLRKTAQLGALEGLTLETLLLFPLAALALGMLVARGDAAVVTATGWVQLLCLMAGPFTAVPLLLFAAAARRIPLSLLGILQYSGPTVQLLLGILLWHEPFGRDSAIGFALIWAALILYTGEGFWATRRRVG</sequence>
<reference evidence="10" key="1">
    <citation type="submission" date="2022-10" db="EMBL/GenBank/DDBJ databases">
        <title>Chitiniphilus purpureus sp. nov., a novel chitin-degrading bacterium isolated from crawfish pond sediment.</title>
        <authorList>
            <person name="Li K."/>
        </authorList>
    </citation>
    <scope>NUCLEOTIDE SEQUENCE</scope>
    <source>
        <strain evidence="10">CD1</strain>
    </source>
</reference>
<dbReference type="RefSeq" id="WP_263123467.1">
    <property type="nucleotide sequence ID" value="NZ_CP106753.1"/>
</dbReference>
<feature type="transmembrane region" description="Helical" evidence="8">
    <location>
        <begin position="234"/>
        <end position="254"/>
    </location>
</feature>
<comment type="subcellular location">
    <subcellularLocation>
        <location evidence="1">Cell membrane</location>
        <topology evidence="1">Multi-pass membrane protein</topology>
    </subcellularLocation>
</comment>
<feature type="transmembrane region" description="Helical" evidence="8">
    <location>
        <begin position="122"/>
        <end position="139"/>
    </location>
</feature>
<evidence type="ECO:0000256" key="6">
    <source>
        <dbReference type="ARBA" id="ARBA00022989"/>
    </source>
</evidence>
<comment type="similarity">
    <text evidence="2">Belongs to the EamA transporter family.</text>
</comment>
<evidence type="ECO:0000256" key="4">
    <source>
        <dbReference type="ARBA" id="ARBA00022475"/>
    </source>
</evidence>
<evidence type="ECO:0000313" key="11">
    <source>
        <dbReference type="Proteomes" id="UP001061302"/>
    </source>
</evidence>
<dbReference type="NCBIfam" id="TIGR00688">
    <property type="entry name" value="rarD"/>
    <property type="match status" value="1"/>
</dbReference>
<dbReference type="Proteomes" id="UP001061302">
    <property type="component" value="Chromosome"/>
</dbReference>
<evidence type="ECO:0000256" key="1">
    <source>
        <dbReference type="ARBA" id="ARBA00004651"/>
    </source>
</evidence>
<dbReference type="PANTHER" id="PTHR22911">
    <property type="entry name" value="ACYL-MALONYL CONDENSING ENZYME-RELATED"/>
    <property type="match status" value="1"/>
</dbReference>